<sequence length="389" mass="40569">MVSRRAILGGAIAAGIGGPLAVSALFSAAQAADGLPVTVVNNTGRFANTEIFMYIVGTDPASGQQGFVRSSARLTPAQLSDNGPDGFADLAIPLAASGPTTVVLPKMSGRIYFSVNDKIKFKVVPDGAGRPALQFPAGWVASDPSFPVLHDCVEFTFSDAGMFCNTTMVDMFSIPMSITLTGAKTQIAGALVDGGRDKIFAALRAVPEFARLVVGDNLRVIAPGHGIEAGLFPSTFYDSYIDAVWARYRTTDLRITANGRVFTGRVTGDQLVFDAGVAPFRKPTTKDVFFCDGALAAPNDGVTGPVAAMLGAGFNRATLLDSPDQPVGDPARFYQGAVANRYSAAMHASSVDGKAYGFAFDDVVDFASFIQDTAPTGMTVTLTPFGSSG</sequence>
<dbReference type="InterPro" id="IPR037176">
    <property type="entry name" value="Osmotin/thaumatin-like_sf"/>
</dbReference>
<dbReference type="InterPro" id="IPR037398">
    <property type="entry name" value="Glyco_hydro_64_fam"/>
</dbReference>
<keyword evidence="4" id="KW-1185">Reference proteome</keyword>
<dbReference type="InterPro" id="IPR006311">
    <property type="entry name" value="TAT_signal"/>
</dbReference>
<keyword evidence="3" id="KW-0378">Hydrolase</keyword>
<feature type="chain" id="PRO_5045696525" evidence="1">
    <location>
        <begin position="32"/>
        <end position="389"/>
    </location>
</feature>
<evidence type="ECO:0000313" key="3">
    <source>
        <dbReference type="EMBL" id="NJC68184.1"/>
    </source>
</evidence>
<dbReference type="Gene3D" id="3.30.920.50">
    <property type="entry name" value="Beta-1,3-glucanase, C-terminal domain"/>
    <property type="match status" value="1"/>
</dbReference>
<dbReference type="Pfam" id="PF16483">
    <property type="entry name" value="Glyco_hydro_64"/>
    <property type="match status" value="1"/>
</dbReference>
<dbReference type="GO" id="GO:0016787">
    <property type="term" value="F:hydrolase activity"/>
    <property type="evidence" value="ECO:0007669"/>
    <property type="project" value="UniProtKB-KW"/>
</dbReference>
<evidence type="ECO:0000259" key="2">
    <source>
        <dbReference type="PROSITE" id="PS52006"/>
    </source>
</evidence>
<dbReference type="InterPro" id="IPR032477">
    <property type="entry name" value="Glyco_hydro_64"/>
</dbReference>
<dbReference type="Gene3D" id="2.60.110.10">
    <property type="entry name" value="Thaumatin"/>
    <property type="match status" value="1"/>
</dbReference>
<accession>A0ABX0XSC2</accession>
<reference evidence="3 4" key="1">
    <citation type="submission" date="2020-03" db="EMBL/GenBank/DDBJ databases">
        <title>WGS of the type strain of Planosporangium spp.</title>
        <authorList>
            <person name="Thawai C."/>
        </authorList>
    </citation>
    <scope>NUCLEOTIDE SEQUENCE [LARGE SCALE GENOMIC DNA]</scope>
    <source>
        <strain evidence="3 4">TBRC 5610</strain>
    </source>
</reference>
<gene>
    <name evidence="3" type="ORF">HC031_00405</name>
</gene>
<dbReference type="Proteomes" id="UP000722989">
    <property type="component" value="Unassembled WGS sequence"/>
</dbReference>
<evidence type="ECO:0000256" key="1">
    <source>
        <dbReference type="SAM" id="SignalP"/>
    </source>
</evidence>
<dbReference type="PANTHER" id="PTHR38165:SF1">
    <property type="entry name" value="GLUCANASE B"/>
    <property type="match status" value="1"/>
</dbReference>
<keyword evidence="1" id="KW-0732">Signal</keyword>
<dbReference type="InterPro" id="IPR042517">
    <property type="entry name" value="Glyco_hydro_64_N_2"/>
</dbReference>
<dbReference type="PROSITE" id="PS52006">
    <property type="entry name" value="GH64"/>
    <property type="match status" value="1"/>
</dbReference>
<comment type="caution">
    <text evidence="3">The sequence shown here is derived from an EMBL/GenBank/DDBJ whole genome shotgun (WGS) entry which is preliminary data.</text>
</comment>
<proteinExistence type="predicted"/>
<dbReference type="PANTHER" id="PTHR38165">
    <property type="match status" value="1"/>
</dbReference>
<dbReference type="RefSeq" id="WP_167923095.1">
    <property type="nucleotide sequence ID" value="NZ_JAATVY010000001.1"/>
</dbReference>
<dbReference type="PROSITE" id="PS51318">
    <property type="entry name" value="TAT"/>
    <property type="match status" value="1"/>
</dbReference>
<protein>
    <submittedName>
        <fullName evidence="3">Glycosyl hydrolase</fullName>
    </submittedName>
</protein>
<dbReference type="EMBL" id="JAATVY010000001">
    <property type="protein sequence ID" value="NJC68184.1"/>
    <property type="molecule type" value="Genomic_DNA"/>
</dbReference>
<name>A0ABX0XSC2_9ACTN</name>
<feature type="signal peptide" evidence="1">
    <location>
        <begin position="1"/>
        <end position="31"/>
    </location>
</feature>
<feature type="domain" description="GH64" evidence="2">
    <location>
        <begin position="32"/>
        <end position="384"/>
    </location>
</feature>
<organism evidence="3 4">
    <name type="scientific">Planosporangium thailandense</name>
    <dbReference type="NCBI Taxonomy" id="765197"/>
    <lineage>
        <taxon>Bacteria</taxon>
        <taxon>Bacillati</taxon>
        <taxon>Actinomycetota</taxon>
        <taxon>Actinomycetes</taxon>
        <taxon>Micromonosporales</taxon>
        <taxon>Micromonosporaceae</taxon>
        <taxon>Planosporangium</taxon>
    </lineage>
</organism>
<evidence type="ECO:0000313" key="4">
    <source>
        <dbReference type="Proteomes" id="UP000722989"/>
    </source>
</evidence>